<comment type="caution">
    <text evidence="1">The sequence shown here is derived from an EMBL/GenBank/DDBJ whole genome shotgun (WGS) entry which is preliminary data.</text>
</comment>
<proteinExistence type="predicted"/>
<evidence type="ECO:0000313" key="2">
    <source>
        <dbReference type="Proteomes" id="UP000315522"/>
    </source>
</evidence>
<dbReference type="Gene3D" id="3.40.50.1820">
    <property type="entry name" value="alpha/beta hydrolase"/>
    <property type="match status" value="1"/>
</dbReference>
<sequence>MIGLSQDGRGTLKKDNDVQHMVSLGLRVRTIAAGPTGEGKIFFYERGLWDIMNTQPILVLLHGYPQTSFMCTTHTLIWKYRLTDEAQIVTCLPRNIPLFIPDLPGYGRSSPLSGPHNKRSVGATILEALHCFLTYANNRTYKHLRLRHADRKPIVIGGHDEGARVCHRLAVDQADYPTFSFQGAILFNIVPTAIQWYTFWTAESAVRSFHWSFLANVEVATEMIMAQGGDAFARVCLSRWVGNTALGLTNFKSQDSVAIYTDSFKSESVIRATCDGFRANAEEDFRLQWEDQISGKKMDVEVLLLYTEELDNRFNVYPVWQDFMGKSHNLRGSMCQTIAGRHIGHFLPEEAPVSAARIMMGFYHDCC</sequence>
<gene>
    <name evidence="1" type="ORF">LAWI1_G006299</name>
</gene>
<dbReference type="Proteomes" id="UP000315522">
    <property type="component" value="Unassembled WGS sequence"/>
</dbReference>
<dbReference type="AlphaFoldDB" id="A0A559M5N3"/>
<accession>A0A559M5N3</accession>
<name>A0A559M5N3_9HELO</name>
<evidence type="ECO:0000313" key="1">
    <source>
        <dbReference type="EMBL" id="TVY88269.1"/>
    </source>
</evidence>
<dbReference type="InterPro" id="IPR029058">
    <property type="entry name" value="AB_hydrolase_fold"/>
</dbReference>
<organism evidence="1 2">
    <name type="scientific">Lachnellula willkommii</name>
    <dbReference type="NCBI Taxonomy" id="215461"/>
    <lineage>
        <taxon>Eukaryota</taxon>
        <taxon>Fungi</taxon>
        <taxon>Dikarya</taxon>
        <taxon>Ascomycota</taxon>
        <taxon>Pezizomycotina</taxon>
        <taxon>Leotiomycetes</taxon>
        <taxon>Helotiales</taxon>
        <taxon>Lachnaceae</taxon>
        <taxon>Lachnellula</taxon>
    </lineage>
</organism>
<reference evidence="1 2" key="1">
    <citation type="submission" date="2018-05" db="EMBL/GenBank/DDBJ databases">
        <title>Genome sequencing and assembly of the regulated plant pathogen Lachnellula willkommii and related sister species for the development of diagnostic species identification markers.</title>
        <authorList>
            <person name="Giroux E."/>
            <person name="Bilodeau G."/>
        </authorList>
    </citation>
    <scope>NUCLEOTIDE SEQUENCE [LARGE SCALE GENOMIC DNA]</scope>
    <source>
        <strain evidence="1 2">CBS 172.35</strain>
    </source>
</reference>
<protein>
    <submittedName>
        <fullName evidence="1">Fluoroacetate dehalogenase</fullName>
    </submittedName>
</protein>
<dbReference type="EMBL" id="QGML01001833">
    <property type="protein sequence ID" value="TVY88269.1"/>
    <property type="molecule type" value="Genomic_DNA"/>
</dbReference>
<dbReference type="SUPFAM" id="SSF53474">
    <property type="entry name" value="alpha/beta-Hydrolases"/>
    <property type="match status" value="1"/>
</dbReference>
<keyword evidence="2" id="KW-1185">Reference proteome</keyword>